<dbReference type="InterPro" id="IPR006342">
    <property type="entry name" value="FkbM_mtfrase"/>
</dbReference>
<gene>
    <name evidence="2" type="ORF">C7457_0926</name>
</gene>
<dbReference type="PANTHER" id="PTHR34203:SF15">
    <property type="entry name" value="SLL1173 PROTEIN"/>
    <property type="match status" value="1"/>
</dbReference>
<dbReference type="PANTHER" id="PTHR34203">
    <property type="entry name" value="METHYLTRANSFERASE, FKBM FAMILY PROTEIN"/>
    <property type="match status" value="1"/>
</dbReference>
<dbReference type="OrthoDB" id="308810at2"/>
<reference evidence="2 3" key="1">
    <citation type="submission" date="2018-10" db="EMBL/GenBank/DDBJ databases">
        <title>Genomic Encyclopedia of Type Strains, Phase IV (KMG-IV): sequencing the most valuable type-strain genomes for metagenomic binning, comparative biology and taxonomic classification.</title>
        <authorList>
            <person name="Goeker M."/>
        </authorList>
    </citation>
    <scope>NUCLEOTIDE SEQUENCE [LARGE SCALE GENOMIC DNA]</scope>
    <source>
        <strain evidence="2 3">DSM 15521</strain>
    </source>
</reference>
<sequence>MEVAIYGAGKLGKKLYSVLKKRGINIDQYSGRNSLGDVPIYKLEDAPKNVVVYVSVLEVPYKVPKVIKEIVGDRYLFSSQILKDYGFTKVINFTEWLKEFPEFFKLFLEDEHLWWRKERKRMLNYEKLRKVEDILADEQSKKFLERIINFRENFSYESYLFPSKEILYFPMGIIPRSWKKIKFVDVGSFIGDTLPWLFYIYGEKVESIVCFEPGRENIHILNKTIKCLKNLYPRTDFTVIPAAVWSSPGYAGFDSAGSSSRISNVSSENIVPLVTLDEILKGSAPTYIKMDVEGAEMEALKGAKEVIKKEKPYLAVSIYHRPEDLWEIPLLISKEFSFYKLYIRVHGHFGLETVLYCVPKN</sequence>
<keyword evidence="2" id="KW-0808">Transferase</keyword>
<dbReference type="GO" id="GO:0008168">
    <property type="term" value="F:methyltransferase activity"/>
    <property type="evidence" value="ECO:0007669"/>
    <property type="project" value="UniProtKB-KW"/>
</dbReference>
<dbReference type="NCBIfam" id="TIGR01444">
    <property type="entry name" value="fkbM_fam"/>
    <property type="match status" value="1"/>
</dbReference>
<feature type="domain" description="Methyltransferase FkbM" evidence="1">
    <location>
        <begin position="185"/>
        <end position="334"/>
    </location>
</feature>
<dbReference type="Gene3D" id="3.40.50.150">
    <property type="entry name" value="Vaccinia Virus protein VP39"/>
    <property type="match status" value="1"/>
</dbReference>
<keyword evidence="3" id="KW-1185">Reference proteome</keyword>
<dbReference type="GO" id="GO:0032259">
    <property type="term" value="P:methylation"/>
    <property type="evidence" value="ECO:0007669"/>
    <property type="project" value="UniProtKB-KW"/>
</dbReference>
<protein>
    <submittedName>
        <fullName evidence="2">FkbM family methyltransferase</fullName>
    </submittedName>
</protein>
<proteinExistence type="predicted"/>
<dbReference type="SUPFAM" id="SSF53335">
    <property type="entry name" value="S-adenosyl-L-methionine-dependent methyltransferases"/>
    <property type="match status" value="1"/>
</dbReference>
<evidence type="ECO:0000259" key="1">
    <source>
        <dbReference type="Pfam" id="PF05050"/>
    </source>
</evidence>
<dbReference type="RefSeq" id="WP_121170453.1">
    <property type="nucleotide sequence ID" value="NZ_RBIE01000001.1"/>
</dbReference>
<evidence type="ECO:0000313" key="3">
    <source>
        <dbReference type="Proteomes" id="UP000280881"/>
    </source>
</evidence>
<comment type="caution">
    <text evidence="2">The sequence shown here is derived from an EMBL/GenBank/DDBJ whole genome shotgun (WGS) entry which is preliminary data.</text>
</comment>
<dbReference type="InterPro" id="IPR052514">
    <property type="entry name" value="SAM-dependent_MTase"/>
</dbReference>
<keyword evidence="2" id="KW-0489">Methyltransferase</keyword>
<dbReference type="Pfam" id="PF05050">
    <property type="entry name" value="Methyltransf_21"/>
    <property type="match status" value="1"/>
</dbReference>
<organism evidence="2 3">
    <name type="scientific">Thermovibrio guaymasensis</name>
    <dbReference type="NCBI Taxonomy" id="240167"/>
    <lineage>
        <taxon>Bacteria</taxon>
        <taxon>Pseudomonadati</taxon>
        <taxon>Aquificota</taxon>
        <taxon>Aquificia</taxon>
        <taxon>Desulfurobacteriales</taxon>
        <taxon>Desulfurobacteriaceae</taxon>
        <taxon>Thermovibrio</taxon>
    </lineage>
</organism>
<name>A0A420W9N6_9BACT</name>
<dbReference type="AlphaFoldDB" id="A0A420W9N6"/>
<dbReference type="EMBL" id="RBIE01000001">
    <property type="protein sequence ID" value="RKQ64036.1"/>
    <property type="molecule type" value="Genomic_DNA"/>
</dbReference>
<dbReference type="InterPro" id="IPR029063">
    <property type="entry name" value="SAM-dependent_MTases_sf"/>
</dbReference>
<dbReference type="Proteomes" id="UP000280881">
    <property type="component" value="Unassembled WGS sequence"/>
</dbReference>
<accession>A0A420W9N6</accession>
<evidence type="ECO:0000313" key="2">
    <source>
        <dbReference type="EMBL" id="RKQ64036.1"/>
    </source>
</evidence>